<evidence type="ECO:0000256" key="1">
    <source>
        <dbReference type="SAM" id="MobiDB-lite"/>
    </source>
</evidence>
<dbReference type="AlphaFoldDB" id="A0A2I1R4N5"/>
<evidence type="ECO:0000313" key="4">
    <source>
        <dbReference type="Proteomes" id="UP000234662"/>
    </source>
</evidence>
<dbReference type="PANTHER" id="PTHR21666">
    <property type="entry name" value="PEPTIDASE-RELATED"/>
    <property type="match status" value="1"/>
</dbReference>
<dbReference type="CDD" id="cd12797">
    <property type="entry name" value="M23_peptidase"/>
    <property type="match status" value="1"/>
</dbReference>
<reference evidence="3 4" key="1">
    <citation type="submission" date="2017-12" db="EMBL/GenBank/DDBJ databases">
        <title>Phylogenetic diversity of female urinary microbiome.</title>
        <authorList>
            <person name="Thomas-White K."/>
            <person name="Wolfe A.J."/>
        </authorList>
    </citation>
    <scope>NUCLEOTIDE SEQUENCE [LARGE SCALE GENOMIC DNA]</scope>
    <source>
        <strain evidence="3 4">UMB0777</strain>
    </source>
</reference>
<dbReference type="GO" id="GO:0004222">
    <property type="term" value="F:metalloendopeptidase activity"/>
    <property type="evidence" value="ECO:0007669"/>
    <property type="project" value="TreeGrafter"/>
</dbReference>
<dbReference type="SUPFAM" id="SSF51261">
    <property type="entry name" value="Duplicated hybrid motif"/>
    <property type="match status" value="1"/>
</dbReference>
<feature type="region of interest" description="Disordered" evidence="1">
    <location>
        <begin position="98"/>
        <end position="128"/>
    </location>
</feature>
<protein>
    <submittedName>
        <fullName evidence="3">M23 family peptidase</fullName>
    </submittedName>
</protein>
<evidence type="ECO:0000313" key="3">
    <source>
        <dbReference type="EMBL" id="PKZ64068.1"/>
    </source>
</evidence>
<feature type="domain" description="M23ase beta-sheet core" evidence="2">
    <location>
        <begin position="4"/>
        <end position="60"/>
    </location>
</feature>
<dbReference type="PANTHER" id="PTHR21666:SF270">
    <property type="entry name" value="MUREIN HYDROLASE ACTIVATOR ENVC"/>
    <property type="match status" value="1"/>
</dbReference>
<dbReference type="Pfam" id="PF01551">
    <property type="entry name" value="Peptidase_M23"/>
    <property type="match status" value="1"/>
</dbReference>
<dbReference type="Gene3D" id="2.70.70.10">
    <property type="entry name" value="Glucose Permease (Domain IIA)"/>
    <property type="match status" value="1"/>
</dbReference>
<gene>
    <name evidence="3" type="ORF">CYJ73_18130</name>
</gene>
<evidence type="ECO:0000259" key="2">
    <source>
        <dbReference type="Pfam" id="PF01551"/>
    </source>
</evidence>
<dbReference type="InterPro" id="IPR011055">
    <property type="entry name" value="Dup_hybrid_motif"/>
</dbReference>
<comment type="caution">
    <text evidence="3">The sequence shown here is derived from an EMBL/GenBank/DDBJ whole genome shotgun (WGS) entry which is preliminary data.</text>
</comment>
<dbReference type="InterPro" id="IPR050570">
    <property type="entry name" value="Cell_wall_metabolism_enzyme"/>
</dbReference>
<dbReference type="EMBL" id="PKJC01000016">
    <property type="protein sequence ID" value="PKZ64068.1"/>
    <property type="molecule type" value="Genomic_DNA"/>
</dbReference>
<dbReference type="Proteomes" id="UP000234662">
    <property type="component" value="Unassembled WGS sequence"/>
</dbReference>
<proteinExistence type="predicted"/>
<organism evidence="3 4">
    <name type="scientific">Gordonia terrae</name>
    <dbReference type="NCBI Taxonomy" id="2055"/>
    <lineage>
        <taxon>Bacteria</taxon>
        <taxon>Bacillati</taxon>
        <taxon>Actinomycetota</taxon>
        <taxon>Actinomycetes</taxon>
        <taxon>Mycobacteriales</taxon>
        <taxon>Gordoniaceae</taxon>
        <taxon>Gordonia</taxon>
    </lineage>
</organism>
<accession>A0A2I1R4N5</accession>
<name>A0A2I1R4N5_9ACTN</name>
<dbReference type="InterPro" id="IPR016047">
    <property type="entry name" value="M23ase_b-sheet_dom"/>
</dbReference>
<sequence>MRVLQDDGTIGVYGHISETLVSVWQRVLAGAQIATVGNRGYSTGPHLHYKVWQQDGPKLDPAPWLRTRGVYVVGRPALSARGRYEDEWSRRCRESCRTTASTSASGGEHASAGTTCGVSPHGNNEVDVTARRSPTTKTFRTFSRAVQRVEERTAFNYYRG</sequence>